<dbReference type="AlphaFoldDB" id="A0A1J5JMT5"/>
<sequence length="97" mass="11149">MTFLVLALDKCRQGIFMLFEGSVSPPRAKKHIIIIYFDTGSQIPFVYFFVMARSNNCNFLSRYNSQSKACCGIIKAGETRDTISETNLVFLFFPRYL</sequence>
<accession>A0A1J5JMT5</accession>
<reference evidence="1 2" key="1">
    <citation type="submission" date="2016-08" db="EMBL/GenBank/DDBJ databases">
        <title>Genome-based comparison of Moorella thermoacetic strains.</title>
        <authorList>
            <person name="Poehlein A."/>
            <person name="Bengelsdorf F.R."/>
            <person name="Esser C."/>
            <person name="Duerre P."/>
            <person name="Daniel R."/>
        </authorList>
    </citation>
    <scope>NUCLEOTIDE SEQUENCE [LARGE SCALE GENOMIC DNA]</scope>
    <source>
        <strain evidence="1 2">DSM 11768</strain>
    </source>
</reference>
<protein>
    <submittedName>
        <fullName evidence="1">Uncharacterized protein</fullName>
    </submittedName>
</protein>
<name>A0A1J5JMT5_NEOTH</name>
<gene>
    <name evidence="1" type="ORF">MOOR_00980</name>
</gene>
<dbReference type="Proteomes" id="UP000182743">
    <property type="component" value="Unassembled WGS sequence"/>
</dbReference>
<proteinExistence type="predicted"/>
<evidence type="ECO:0000313" key="2">
    <source>
        <dbReference type="Proteomes" id="UP000182743"/>
    </source>
</evidence>
<dbReference type="EMBL" id="MIHH01000001">
    <property type="protein sequence ID" value="OIQ10028.1"/>
    <property type="molecule type" value="Genomic_DNA"/>
</dbReference>
<organism evidence="1 2">
    <name type="scientific">Neomoorella thermoacetica</name>
    <name type="common">Clostridium thermoaceticum</name>
    <dbReference type="NCBI Taxonomy" id="1525"/>
    <lineage>
        <taxon>Bacteria</taxon>
        <taxon>Bacillati</taxon>
        <taxon>Bacillota</taxon>
        <taxon>Clostridia</taxon>
        <taxon>Neomoorellales</taxon>
        <taxon>Neomoorellaceae</taxon>
        <taxon>Neomoorella</taxon>
    </lineage>
</organism>
<evidence type="ECO:0000313" key="1">
    <source>
        <dbReference type="EMBL" id="OIQ10028.1"/>
    </source>
</evidence>
<comment type="caution">
    <text evidence="1">The sequence shown here is derived from an EMBL/GenBank/DDBJ whole genome shotgun (WGS) entry which is preliminary data.</text>
</comment>